<name>A0A9F5MZW2_PYTBI</name>
<protein>
    <submittedName>
        <fullName evidence="2">EEF1A lysine methyltransferase 4-like</fullName>
    </submittedName>
</protein>
<dbReference type="InterPro" id="IPR029063">
    <property type="entry name" value="SAM-dependent_MTases_sf"/>
</dbReference>
<accession>A0A9F5MZW2</accession>
<dbReference type="RefSeq" id="XP_025030650.1">
    <property type="nucleotide sequence ID" value="XM_025174882.1"/>
</dbReference>
<sequence length="127" mass="14461">MFSFPVSIGDPFTGLTVVYPSTPISRAPSPLQVTRVLQPGGRFISITFAQPHFRKRHYAQRAYNWSIRHTSYGSDFHYFLYVMKKDGVLSSSDLALGQSLHRQPSPPSPVCTLQEPDRENYLFNIQL</sequence>
<dbReference type="OrthoDB" id="411785at2759"/>
<dbReference type="AlphaFoldDB" id="A0A9F5MZW2"/>
<dbReference type="Gene3D" id="3.40.50.150">
    <property type="entry name" value="Vaccinia Virus protein VP39"/>
    <property type="match status" value="1"/>
</dbReference>
<evidence type="ECO:0000313" key="2">
    <source>
        <dbReference type="RefSeq" id="XP_025030650.1"/>
    </source>
</evidence>
<keyword evidence="1" id="KW-1185">Reference proteome</keyword>
<dbReference type="Proteomes" id="UP000695026">
    <property type="component" value="Unplaced"/>
</dbReference>
<proteinExistence type="predicted"/>
<evidence type="ECO:0000313" key="1">
    <source>
        <dbReference type="Proteomes" id="UP000695026"/>
    </source>
</evidence>
<organism evidence="1 2">
    <name type="scientific">Python bivittatus</name>
    <name type="common">Burmese python</name>
    <name type="synonym">Python molurus bivittatus</name>
    <dbReference type="NCBI Taxonomy" id="176946"/>
    <lineage>
        <taxon>Eukaryota</taxon>
        <taxon>Metazoa</taxon>
        <taxon>Chordata</taxon>
        <taxon>Craniata</taxon>
        <taxon>Vertebrata</taxon>
        <taxon>Euteleostomi</taxon>
        <taxon>Lepidosauria</taxon>
        <taxon>Squamata</taxon>
        <taxon>Bifurcata</taxon>
        <taxon>Unidentata</taxon>
        <taxon>Episquamata</taxon>
        <taxon>Toxicofera</taxon>
        <taxon>Serpentes</taxon>
        <taxon>Henophidia</taxon>
        <taxon>Pythonidae</taxon>
        <taxon>Python</taxon>
    </lineage>
</organism>
<gene>
    <name evidence="2" type="primary">LOC112542320</name>
</gene>
<reference evidence="2" key="1">
    <citation type="submission" date="2025-08" db="UniProtKB">
        <authorList>
            <consortium name="RefSeq"/>
        </authorList>
    </citation>
    <scope>IDENTIFICATION</scope>
    <source>
        <tissue evidence="2">Liver</tissue>
    </source>
</reference>
<dbReference type="KEGG" id="pbi:112542320"/>
<dbReference type="GeneID" id="112542320"/>